<dbReference type="AlphaFoldDB" id="K1RKG7"/>
<gene>
    <name evidence="6" type="ORF">LEA_18579</name>
</gene>
<proteinExistence type="predicted"/>
<evidence type="ECO:0000256" key="1">
    <source>
        <dbReference type="ARBA" id="ARBA00022598"/>
    </source>
</evidence>
<dbReference type="Gene3D" id="3.40.50.620">
    <property type="entry name" value="HUPs"/>
    <property type="match status" value="1"/>
</dbReference>
<dbReference type="InterPro" id="IPR002305">
    <property type="entry name" value="aa-tRNA-synth_Ic"/>
</dbReference>
<evidence type="ECO:0000256" key="4">
    <source>
        <dbReference type="ARBA" id="ARBA00022917"/>
    </source>
</evidence>
<accession>K1RKG7</accession>
<evidence type="ECO:0000256" key="2">
    <source>
        <dbReference type="ARBA" id="ARBA00022741"/>
    </source>
</evidence>
<evidence type="ECO:0000256" key="5">
    <source>
        <dbReference type="ARBA" id="ARBA00023146"/>
    </source>
</evidence>
<evidence type="ECO:0000256" key="3">
    <source>
        <dbReference type="ARBA" id="ARBA00022840"/>
    </source>
</evidence>
<evidence type="ECO:0000313" key="6">
    <source>
        <dbReference type="EMBL" id="EKC49062.1"/>
    </source>
</evidence>
<keyword evidence="3" id="KW-0067">ATP-binding</keyword>
<dbReference type="PROSITE" id="PS00178">
    <property type="entry name" value="AA_TRNA_LIGASE_I"/>
    <property type="match status" value="1"/>
</dbReference>
<keyword evidence="5 6" id="KW-0030">Aminoacyl-tRNA synthetase</keyword>
<keyword evidence="1 6" id="KW-0436">Ligase</keyword>
<name>K1RKG7_9ZZZZ</name>
<keyword evidence="4" id="KW-0648">Protein biosynthesis</keyword>
<feature type="non-terminal residue" evidence="6">
    <location>
        <position position="46"/>
    </location>
</feature>
<dbReference type="Pfam" id="PF00579">
    <property type="entry name" value="tRNA-synt_1b"/>
    <property type="match status" value="1"/>
</dbReference>
<sequence>MENNQEKKQTVLSLIQPTGTPTLGNYLGALKNWKNMSDGYDCFFGV</sequence>
<dbReference type="GO" id="GO:0005524">
    <property type="term" value="F:ATP binding"/>
    <property type="evidence" value="ECO:0007669"/>
    <property type="project" value="UniProtKB-KW"/>
</dbReference>
<keyword evidence="2" id="KW-0547">Nucleotide-binding</keyword>
<comment type="caution">
    <text evidence="6">The sequence shown here is derived from an EMBL/GenBank/DDBJ whole genome shotgun (WGS) entry which is preliminary data.</text>
</comment>
<dbReference type="InterPro" id="IPR014729">
    <property type="entry name" value="Rossmann-like_a/b/a_fold"/>
</dbReference>
<dbReference type="EC" id="6.1.1.-" evidence="6"/>
<dbReference type="InterPro" id="IPR001412">
    <property type="entry name" value="aa-tRNA-synth_I_CS"/>
</dbReference>
<dbReference type="GO" id="GO:0006418">
    <property type="term" value="P:tRNA aminoacylation for protein translation"/>
    <property type="evidence" value="ECO:0007669"/>
    <property type="project" value="InterPro"/>
</dbReference>
<dbReference type="GO" id="GO:0004812">
    <property type="term" value="F:aminoacyl-tRNA ligase activity"/>
    <property type="evidence" value="ECO:0007669"/>
    <property type="project" value="UniProtKB-KW"/>
</dbReference>
<reference evidence="6" key="1">
    <citation type="journal article" date="2013" name="Environ. Microbiol.">
        <title>Microbiota from the distal guts of lean and obese adolescents exhibit partial functional redundancy besides clear differences in community structure.</title>
        <authorList>
            <person name="Ferrer M."/>
            <person name="Ruiz A."/>
            <person name="Lanza F."/>
            <person name="Haange S.B."/>
            <person name="Oberbach A."/>
            <person name="Till H."/>
            <person name="Bargiela R."/>
            <person name="Campoy C."/>
            <person name="Segura M.T."/>
            <person name="Richter M."/>
            <person name="von Bergen M."/>
            <person name="Seifert J."/>
            <person name="Suarez A."/>
        </authorList>
    </citation>
    <scope>NUCLEOTIDE SEQUENCE</scope>
</reference>
<dbReference type="EMBL" id="AJWY01012749">
    <property type="protein sequence ID" value="EKC49062.1"/>
    <property type="molecule type" value="Genomic_DNA"/>
</dbReference>
<dbReference type="SUPFAM" id="SSF52374">
    <property type="entry name" value="Nucleotidylyl transferase"/>
    <property type="match status" value="1"/>
</dbReference>
<organism evidence="6">
    <name type="scientific">human gut metagenome</name>
    <dbReference type="NCBI Taxonomy" id="408170"/>
    <lineage>
        <taxon>unclassified sequences</taxon>
        <taxon>metagenomes</taxon>
        <taxon>organismal metagenomes</taxon>
    </lineage>
</organism>
<protein>
    <submittedName>
        <fullName evidence="6">Protein containing Aminoacyl-tRNA synthetase, class Ib domain protein</fullName>
        <ecNumber evidence="6">6.1.1.-</ecNumber>
    </submittedName>
</protein>